<dbReference type="InterPro" id="IPR030392">
    <property type="entry name" value="S74_ICA"/>
</dbReference>
<name>A0A0U4JG13_9CAUD</name>
<evidence type="ECO:0000313" key="4">
    <source>
        <dbReference type="EMBL" id="ALY08804.1"/>
    </source>
</evidence>
<dbReference type="GeneID" id="40078375"/>
<dbReference type="GO" id="GO:0098015">
    <property type="term" value="C:virus tail"/>
    <property type="evidence" value="ECO:0007669"/>
    <property type="project" value="UniProtKB-KW"/>
</dbReference>
<gene>
    <name evidence="4" type="primary">17</name>
    <name evidence="4" type="ORF">DRROBERT_17</name>
</gene>
<evidence type="ECO:0000259" key="3">
    <source>
        <dbReference type="PROSITE" id="PS51688"/>
    </source>
</evidence>
<evidence type="ECO:0000313" key="5">
    <source>
        <dbReference type="Proteomes" id="UP000226397"/>
    </source>
</evidence>
<keyword evidence="5" id="KW-1185">Reference proteome</keyword>
<keyword evidence="2" id="KW-1227">Viral tail protein</keyword>
<reference evidence="4 5" key="1">
    <citation type="submission" date="2015-11" db="EMBL/GenBank/DDBJ databases">
        <authorList>
            <person name="Prout A."/>
            <person name="Gambrah E.F."/>
            <person name="Jacobs-Sera D."/>
            <person name="Guerrero C.A."/>
            <person name="Bowman C.A."/>
            <person name="Russell D.A."/>
            <person name="Pope W.H."/>
            <person name="Hatfull G.F."/>
        </authorList>
    </citation>
    <scope>NUCLEOTIDE SEQUENCE [LARGE SCALE GENOMIC DNA]</scope>
</reference>
<dbReference type="OrthoDB" id="6958at10239"/>
<dbReference type="KEGG" id="vg:40078375"/>
<sequence>MTAIPEELPPVLEPEVAFDGIPRRTVETDPIIGLRKMIDKIAADVSKLSKNSDLRNASISGGDGMVVKDSSGNIRLRISTSDAAIIAYAADGTETARYGLLTNSDPGQYGLEVLNGSTWVHIGSQVATWATLAGKPATYPASTHTHAGSEITSAVASATTASTATLAAQADGSSYAFNNNVSGSTFYAVWVGNDGGFHLGRNTSSIRYKENVRDASNIDPGVLLLRPVVYDRKAQYRPVLTVDGEPAQGPQWRTEGAKNEYGMIAEEVAEVWPEVVTYFDGRIDGIRYDLIGPRLIPYVQHLLDTVSQQDIMVRDLTDRLDQQGRVIEAMSKQLAALVGTPATEETT</sequence>
<dbReference type="Proteomes" id="UP000226397">
    <property type="component" value="Segment"/>
</dbReference>
<organism evidence="4 5">
    <name type="scientific">Arthrobacter phage DrRobert</name>
    <dbReference type="NCBI Taxonomy" id="1772296"/>
    <lineage>
        <taxon>Viruses</taxon>
        <taxon>Duplodnaviria</taxon>
        <taxon>Heunggongvirae</taxon>
        <taxon>Uroviricota</taxon>
        <taxon>Caudoviricetes</taxon>
        <taxon>Korravirus</taxon>
        <taxon>Korravirus drrobert</taxon>
    </lineage>
</organism>
<dbReference type="PROSITE" id="PS51688">
    <property type="entry name" value="ICA"/>
    <property type="match status" value="1"/>
</dbReference>
<dbReference type="Pfam" id="PF13884">
    <property type="entry name" value="Peptidase_S74"/>
    <property type="match status" value="1"/>
</dbReference>
<comment type="subcellular location">
    <subcellularLocation>
        <location evidence="1">Virion</location>
    </subcellularLocation>
</comment>
<feature type="domain" description="Peptidase S74" evidence="3">
    <location>
        <begin position="204"/>
        <end position="320"/>
    </location>
</feature>
<evidence type="ECO:0000256" key="1">
    <source>
        <dbReference type="ARBA" id="ARBA00004328"/>
    </source>
</evidence>
<keyword evidence="2" id="KW-0946">Virion</keyword>
<dbReference type="RefSeq" id="YP_009602514.1">
    <property type="nucleotide sequence ID" value="NC_041939.1"/>
</dbReference>
<accession>A0A0U4JG13</accession>
<dbReference type="EMBL" id="KU160643">
    <property type="protein sequence ID" value="ALY08804.1"/>
    <property type="molecule type" value="Genomic_DNA"/>
</dbReference>
<evidence type="ECO:0000256" key="2">
    <source>
        <dbReference type="ARBA" id="ARBA00022732"/>
    </source>
</evidence>
<protein>
    <submittedName>
        <fullName evidence="4">Minor tail protein</fullName>
    </submittedName>
</protein>
<proteinExistence type="predicted"/>